<reference evidence="2 3" key="1">
    <citation type="submission" date="2021-03" db="EMBL/GenBank/DDBJ databases">
        <title>Novel species identification of genus Shewanella.</title>
        <authorList>
            <person name="Liu G."/>
            <person name="Zhang Q."/>
        </authorList>
    </citation>
    <scope>NUCLEOTIDE SEQUENCE [LARGE SCALE GENOMIC DNA]</scope>
    <source>
        <strain evidence="2 3">FJAT-51800</strain>
    </source>
</reference>
<protein>
    <recommendedName>
        <fullName evidence="1">DUF6538 domain-containing protein</fullName>
    </recommendedName>
</protein>
<proteinExistence type="predicted"/>
<keyword evidence="3" id="KW-1185">Reference proteome</keyword>
<sequence length="136" mass="15816">MSFMAQPIRDKKSGIFYTRVSVPLDIKDAFCRSEVKHSLRTRDPKKAAKLHAIQYAEFMAEFDAFRRRQQTLNTKTSKHKHAYDELTRFDVAILAARFYKAEYEKIVRNTSYTVLGKLTNNLFKSNGFNKAGVRKS</sequence>
<evidence type="ECO:0000313" key="2">
    <source>
        <dbReference type="EMBL" id="QSX31994.1"/>
    </source>
</evidence>
<organism evidence="2 3">
    <name type="scientific">Shewanella avicenniae</name>
    <dbReference type="NCBI Taxonomy" id="2814294"/>
    <lineage>
        <taxon>Bacteria</taxon>
        <taxon>Pseudomonadati</taxon>
        <taxon>Pseudomonadota</taxon>
        <taxon>Gammaproteobacteria</taxon>
        <taxon>Alteromonadales</taxon>
        <taxon>Shewanellaceae</taxon>
        <taxon>Shewanella</taxon>
    </lineage>
</organism>
<dbReference type="Pfam" id="PF20172">
    <property type="entry name" value="DUF6538"/>
    <property type="match status" value="1"/>
</dbReference>
<evidence type="ECO:0000259" key="1">
    <source>
        <dbReference type="Pfam" id="PF20172"/>
    </source>
</evidence>
<dbReference type="RefSeq" id="WP_207353239.1">
    <property type="nucleotide sequence ID" value="NZ_CP071503.1"/>
</dbReference>
<accession>A0ABX7QKM6</accession>
<dbReference type="Proteomes" id="UP000662770">
    <property type="component" value="Chromosome"/>
</dbReference>
<dbReference type="InterPro" id="IPR046668">
    <property type="entry name" value="DUF6538"/>
</dbReference>
<dbReference type="EMBL" id="CP071503">
    <property type="protein sequence ID" value="QSX31994.1"/>
    <property type="molecule type" value="Genomic_DNA"/>
</dbReference>
<name>A0ABX7QKM6_9GAMM</name>
<feature type="domain" description="DUF6538" evidence="1">
    <location>
        <begin position="11"/>
        <end position="67"/>
    </location>
</feature>
<evidence type="ECO:0000313" key="3">
    <source>
        <dbReference type="Proteomes" id="UP000662770"/>
    </source>
</evidence>
<gene>
    <name evidence="2" type="ORF">JYB87_09320</name>
</gene>